<evidence type="ECO:0000256" key="1">
    <source>
        <dbReference type="ARBA" id="ARBA00022801"/>
    </source>
</evidence>
<dbReference type="EMBL" id="FNIT01000006">
    <property type="protein sequence ID" value="SDO45952.1"/>
    <property type="molecule type" value="Genomic_DNA"/>
</dbReference>
<evidence type="ECO:0000256" key="2">
    <source>
        <dbReference type="ARBA" id="ARBA00023295"/>
    </source>
</evidence>
<evidence type="ECO:0000313" key="6">
    <source>
        <dbReference type="Proteomes" id="UP000198793"/>
    </source>
</evidence>
<dbReference type="GO" id="GO:0004553">
    <property type="term" value="F:hydrolase activity, hydrolyzing O-glycosyl compounds"/>
    <property type="evidence" value="ECO:0007669"/>
    <property type="project" value="InterPro"/>
</dbReference>
<dbReference type="PROSITE" id="PS51318">
    <property type="entry name" value="TAT"/>
    <property type="match status" value="1"/>
</dbReference>
<evidence type="ECO:0000313" key="5">
    <source>
        <dbReference type="EMBL" id="SDO45952.1"/>
    </source>
</evidence>
<reference evidence="5 6" key="1">
    <citation type="submission" date="2016-10" db="EMBL/GenBank/DDBJ databases">
        <authorList>
            <person name="de Groot N.N."/>
        </authorList>
    </citation>
    <scope>NUCLEOTIDE SEQUENCE [LARGE SCALE GENOMIC DNA]</scope>
    <source>
        <strain evidence="6">L7-484,KACC 16230,DSM 25025</strain>
    </source>
</reference>
<keyword evidence="1 3" id="KW-0378">Hydrolase</keyword>
<proteinExistence type="inferred from homology"/>
<dbReference type="Gene3D" id="3.20.20.80">
    <property type="entry name" value="Glycosidases"/>
    <property type="match status" value="1"/>
</dbReference>
<dbReference type="SUPFAM" id="SSF51445">
    <property type="entry name" value="(Trans)glycosidases"/>
    <property type="match status" value="1"/>
</dbReference>
<dbReference type="Pfam" id="PF00150">
    <property type="entry name" value="Cellulase"/>
    <property type="match status" value="1"/>
</dbReference>
<dbReference type="InterPro" id="IPR001547">
    <property type="entry name" value="Glyco_hydro_5"/>
</dbReference>
<dbReference type="AlphaFoldDB" id="A0A1H0JR26"/>
<accession>A0A1H0JR26</accession>
<evidence type="ECO:0000259" key="4">
    <source>
        <dbReference type="Pfam" id="PF00150"/>
    </source>
</evidence>
<dbReference type="OrthoDB" id="6769681at2"/>
<protein>
    <submittedName>
        <fullName evidence="5">Cellulase family 5</fullName>
    </submittedName>
</protein>
<dbReference type="GO" id="GO:0009251">
    <property type="term" value="P:glucan catabolic process"/>
    <property type="evidence" value="ECO:0007669"/>
    <property type="project" value="TreeGrafter"/>
</dbReference>
<keyword evidence="2 3" id="KW-0326">Glycosidase</keyword>
<feature type="domain" description="Glycoside hydrolase family 5" evidence="4">
    <location>
        <begin position="83"/>
        <end position="338"/>
    </location>
</feature>
<gene>
    <name evidence="5" type="ORF">SAMN05192530_106311</name>
</gene>
<dbReference type="InterPro" id="IPR006311">
    <property type="entry name" value="TAT_signal"/>
</dbReference>
<comment type="similarity">
    <text evidence="3">Belongs to the glycosyl hydrolase 5 (cellulase A) family.</text>
</comment>
<dbReference type="PANTHER" id="PTHR34142">
    <property type="entry name" value="ENDO-BETA-1,4-GLUCANASE A"/>
    <property type="match status" value="1"/>
</dbReference>
<dbReference type="STRING" id="1166073.SAMN05192530_106311"/>
<dbReference type="Proteomes" id="UP000198793">
    <property type="component" value="Unassembled WGS sequence"/>
</dbReference>
<name>A0A1H0JR26_9HYPH</name>
<dbReference type="InterPro" id="IPR017853">
    <property type="entry name" value="GH"/>
</dbReference>
<evidence type="ECO:0000256" key="3">
    <source>
        <dbReference type="RuleBase" id="RU361153"/>
    </source>
</evidence>
<sequence>MGLDRRRFLAGLTGLAAGGAPTTLGLAQDATPAASSSRDADADFAILQRDFLVGIGIAGLEYGTKADTLPGIPGRQYFLPQDRLNYLASRGIRSIRLPFRWERVQPQMFGPLDRAYLGTLREALIHAARNRQKLLLDPHNYETILVDGTPQRLGTPELPASALADLWRRLAGELSDHHDALMGFDLLNEPSAKTVASETAWVEAAQSAIEAIREIDQRTFVFVEGWQHASPFTWAATNPNLHRVVDPADRLVISMHQYFDAGNKHRGTYNSSDGSFAGEGGDLGDDLKFLGNFTTWLREHGRRGHVGEFGAPNTPDWLPTMNQFMDTLISEKIPFHAWGAFPVGSNYITQLMRAPDGSDRLQATTVFSKLPQRDDRRP</sequence>
<organism evidence="5 6">
    <name type="scientific">Aureimonas jatrophae</name>
    <dbReference type="NCBI Taxonomy" id="1166073"/>
    <lineage>
        <taxon>Bacteria</taxon>
        <taxon>Pseudomonadati</taxon>
        <taxon>Pseudomonadota</taxon>
        <taxon>Alphaproteobacteria</taxon>
        <taxon>Hyphomicrobiales</taxon>
        <taxon>Aurantimonadaceae</taxon>
        <taxon>Aureimonas</taxon>
    </lineage>
</organism>
<dbReference type="RefSeq" id="WP_090674789.1">
    <property type="nucleotide sequence ID" value="NZ_FNIT01000006.1"/>
</dbReference>
<dbReference type="PANTHER" id="PTHR34142:SF1">
    <property type="entry name" value="GLYCOSIDE HYDROLASE FAMILY 5 DOMAIN-CONTAINING PROTEIN"/>
    <property type="match status" value="1"/>
</dbReference>
<keyword evidence="6" id="KW-1185">Reference proteome</keyword>